<protein>
    <recommendedName>
        <fullName evidence="5">Translation initiation factor IF-2</fullName>
    </recommendedName>
</protein>
<keyword evidence="2" id="KW-0472">Membrane</keyword>
<dbReference type="Proteomes" id="UP001501455">
    <property type="component" value="Unassembled WGS sequence"/>
</dbReference>
<keyword evidence="2" id="KW-1133">Transmembrane helix</keyword>
<feature type="compositionally biased region" description="Low complexity" evidence="1">
    <location>
        <begin position="114"/>
        <end position="133"/>
    </location>
</feature>
<sequence length="234" mass="22679">MRQPSDAGAVTGESEGPDPVFVDASGRRARLLRRAGYGAAGLAAGYLSVLALSLMGATPFAPEALLPPLPGESSPAAPQRQDADGDARPPEDAGAAVGPGSPLVPLIVIPGEDPAGSLLLPPGAGPGSVAGVPVEPPDPGGVEVTDEPAPSDEPDDPEEPGGEPEEPAEPGTGEPSAPPDGGDSEAPPPGTGEPSGPGTDNPPEPPGTPQPTPEAPTENPGASPPDDPPAAGTP</sequence>
<gene>
    <name evidence="3" type="ORF">GCM10019016_090640</name>
</gene>
<evidence type="ECO:0000313" key="4">
    <source>
        <dbReference type="Proteomes" id="UP001501455"/>
    </source>
</evidence>
<accession>A0ABP6U6R2</accession>
<feature type="compositionally biased region" description="Pro residues" evidence="1">
    <location>
        <begin position="200"/>
        <end position="214"/>
    </location>
</feature>
<keyword evidence="4" id="KW-1185">Reference proteome</keyword>
<feature type="region of interest" description="Disordered" evidence="1">
    <location>
        <begin position="61"/>
        <end position="234"/>
    </location>
</feature>
<dbReference type="RefSeq" id="WP_193459252.1">
    <property type="nucleotide sequence ID" value="NZ_BAAAXF010000062.1"/>
</dbReference>
<organism evidence="3 4">
    <name type="scientific">Streptomyces prasinosporus</name>
    <dbReference type="NCBI Taxonomy" id="68256"/>
    <lineage>
        <taxon>Bacteria</taxon>
        <taxon>Bacillati</taxon>
        <taxon>Actinomycetota</taxon>
        <taxon>Actinomycetes</taxon>
        <taxon>Kitasatosporales</taxon>
        <taxon>Streptomycetaceae</taxon>
        <taxon>Streptomyces</taxon>
        <taxon>Streptomyces albogriseolus group</taxon>
    </lineage>
</organism>
<feature type="compositionally biased region" description="Acidic residues" evidence="1">
    <location>
        <begin position="144"/>
        <end position="168"/>
    </location>
</feature>
<feature type="region of interest" description="Disordered" evidence="1">
    <location>
        <begin position="1"/>
        <end position="22"/>
    </location>
</feature>
<feature type="compositionally biased region" description="Basic and acidic residues" evidence="1">
    <location>
        <begin position="81"/>
        <end position="91"/>
    </location>
</feature>
<dbReference type="EMBL" id="BAAAXF010000062">
    <property type="protein sequence ID" value="GAA3501956.1"/>
    <property type="molecule type" value="Genomic_DNA"/>
</dbReference>
<name>A0ABP6U6R2_9ACTN</name>
<evidence type="ECO:0000256" key="2">
    <source>
        <dbReference type="SAM" id="Phobius"/>
    </source>
</evidence>
<reference evidence="4" key="1">
    <citation type="journal article" date="2019" name="Int. J. Syst. Evol. Microbiol.">
        <title>The Global Catalogue of Microorganisms (GCM) 10K type strain sequencing project: providing services to taxonomists for standard genome sequencing and annotation.</title>
        <authorList>
            <consortium name="The Broad Institute Genomics Platform"/>
            <consortium name="The Broad Institute Genome Sequencing Center for Infectious Disease"/>
            <person name="Wu L."/>
            <person name="Ma J."/>
        </authorList>
    </citation>
    <scope>NUCLEOTIDE SEQUENCE [LARGE SCALE GENOMIC DNA]</scope>
    <source>
        <strain evidence="4">JCM 4816</strain>
    </source>
</reference>
<comment type="caution">
    <text evidence="3">The sequence shown here is derived from an EMBL/GenBank/DDBJ whole genome shotgun (WGS) entry which is preliminary data.</text>
</comment>
<keyword evidence="2" id="KW-0812">Transmembrane</keyword>
<evidence type="ECO:0008006" key="5">
    <source>
        <dbReference type="Google" id="ProtNLM"/>
    </source>
</evidence>
<feature type="transmembrane region" description="Helical" evidence="2">
    <location>
        <begin position="35"/>
        <end position="57"/>
    </location>
</feature>
<evidence type="ECO:0000313" key="3">
    <source>
        <dbReference type="EMBL" id="GAA3501956.1"/>
    </source>
</evidence>
<proteinExistence type="predicted"/>
<evidence type="ECO:0000256" key="1">
    <source>
        <dbReference type="SAM" id="MobiDB-lite"/>
    </source>
</evidence>